<sequence>MKGTENAYEGENRSLHMKERIGYGVGDFANNMMYTPVNSFFTYFLTNVAGLGAGVV</sequence>
<proteinExistence type="predicted"/>
<gene>
    <name evidence="1" type="ORF">H8S54_01905</name>
</gene>
<dbReference type="RefSeq" id="WP_021924862.1">
    <property type="nucleotide sequence ID" value="NZ_JACOOT010000004.1"/>
</dbReference>
<dbReference type="EMBL" id="JACOOT010000004">
    <property type="protein sequence ID" value="MBC5649907.1"/>
    <property type="molecule type" value="Genomic_DNA"/>
</dbReference>
<organism evidence="1 2">
    <name type="scientific">Blautia segnis</name>
    <dbReference type="NCBI Taxonomy" id="2763030"/>
    <lineage>
        <taxon>Bacteria</taxon>
        <taxon>Bacillati</taxon>
        <taxon>Bacillota</taxon>
        <taxon>Clostridia</taxon>
        <taxon>Lachnospirales</taxon>
        <taxon>Lachnospiraceae</taxon>
        <taxon>Blautia</taxon>
    </lineage>
</organism>
<accession>A0A8I0AD33</accession>
<dbReference type="Proteomes" id="UP000652847">
    <property type="component" value="Unassembled WGS sequence"/>
</dbReference>
<reference evidence="1 2" key="1">
    <citation type="submission" date="2020-08" db="EMBL/GenBank/DDBJ databases">
        <title>Genome public.</title>
        <authorList>
            <person name="Liu C."/>
            <person name="Sun Q."/>
        </authorList>
    </citation>
    <scope>NUCLEOTIDE SEQUENCE [LARGE SCALE GENOMIC DNA]</scope>
    <source>
        <strain evidence="1 2">BX17</strain>
    </source>
</reference>
<evidence type="ECO:0000313" key="2">
    <source>
        <dbReference type="Proteomes" id="UP000652847"/>
    </source>
</evidence>
<dbReference type="AlphaFoldDB" id="A0A8I0AD33"/>
<comment type="caution">
    <text evidence="1">The sequence shown here is derived from an EMBL/GenBank/DDBJ whole genome shotgun (WGS) entry which is preliminary data.</text>
</comment>
<keyword evidence="2" id="KW-1185">Reference proteome</keyword>
<protein>
    <recommendedName>
        <fullName evidence="3">MFS transporter</fullName>
    </recommendedName>
</protein>
<evidence type="ECO:0000313" key="1">
    <source>
        <dbReference type="EMBL" id="MBC5649907.1"/>
    </source>
</evidence>
<name>A0A8I0AD33_9FIRM</name>
<evidence type="ECO:0008006" key="3">
    <source>
        <dbReference type="Google" id="ProtNLM"/>
    </source>
</evidence>